<sequence>MSDLIKADLIIKNAKIIDVFNAEIFEENLAIKDGEILGFGPYYENAKEYFDAQGAYLCPSLIDGHVHIESSMLSAAELSKYLTSRGILTIIADPHEIANVCGLDGMTYILDEAKDLPFNIYMMLASCVPATSFETSGAKLLAKDLAKLIDHENVLGLGEMMNYPGLVNQDKDILDKIALAKERNLTADGHCPGLTGRDLDIYIKSGIATDHECRSQEEMKEKLRKGMFIQIREGSAAKDFDNLIGAVNKNNLNRCFFCTDDRHPEDLTNEGSVDNNVRKAIAYGLDPIDAIKMATINTASAYKLDKLGAIAPSYEASFFLFDDFKDLKCKSVFYKGELVYDKGKYFKKYEQKFTNKVKSPMRARKIEEKDLDIYLENDQVFVIGMNKNSLVTDKLIRKVKVLDGKFSYADDVIKKIVVCDRYSQKTNIGLGLITGYPITNGAVASTIAHDSHNIVAIGDNDRDLILAINRLIDIEGGLVVSSKGEILGDLKLEIAGLMSRKSINELNKSYKVLYKLLKNLGLDDGIDPFMSLGFMALPVIPHLKMTDLGLFDNDIFSLINISCKNLTEK</sequence>
<dbReference type="SUPFAM" id="SSF51338">
    <property type="entry name" value="Composite domain of metallo-dependent hydrolases"/>
    <property type="match status" value="1"/>
</dbReference>
<dbReference type="InterPro" id="IPR006680">
    <property type="entry name" value="Amidohydro-rel"/>
</dbReference>
<evidence type="ECO:0000313" key="9">
    <source>
        <dbReference type="EMBL" id="KWZ78689.1"/>
    </source>
</evidence>
<dbReference type="EMBL" id="LRPM01000020">
    <property type="protein sequence ID" value="KWZ78689.1"/>
    <property type="molecule type" value="Genomic_DNA"/>
</dbReference>
<comment type="similarity">
    <text evidence="1 6">Belongs to the metallo-dependent hydrolases superfamily. Adenine deaminase family.</text>
</comment>
<dbReference type="AlphaFoldDB" id="A0A133KGG6"/>
<dbReference type="Gene3D" id="2.30.40.10">
    <property type="entry name" value="Urease, subunit C, domain 1"/>
    <property type="match status" value="1"/>
</dbReference>
<dbReference type="InterPro" id="IPR026912">
    <property type="entry name" value="Adenine_deam_C"/>
</dbReference>
<evidence type="ECO:0000256" key="5">
    <source>
        <dbReference type="ARBA" id="ARBA00047720"/>
    </source>
</evidence>
<dbReference type="GO" id="GO:0000034">
    <property type="term" value="F:adenine deaminase activity"/>
    <property type="evidence" value="ECO:0007669"/>
    <property type="project" value="UniProtKB-UniRule"/>
</dbReference>
<dbReference type="Proteomes" id="UP000070383">
    <property type="component" value="Unassembled WGS sequence"/>
</dbReference>
<evidence type="ECO:0000256" key="1">
    <source>
        <dbReference type="ARBA" id="ARBA00006773"/>
    </source>
</evidence>
<reference evidence="10" key="1">
    <citation type="submission" date="2016-01" db="EMBL/GenBank/DDBJ databases">
        <authorList>
            <person name="Mitreva M."/>
            <person name="Pepin K.H."/>
            <person name="Mihindukulasuriya K.A."/>
            <person name="Fulton R."/>
            <person name="Fronick C."/>
            <person name="O'Laughlin M."/>
            <person name="Miner T."/>
            <person name="Herter B."/>
            <person name="Rosa B.A."/>
            <person name="Cordes M."/>
            <person name="Tomlinson C."/>
            <person name="Wollam A."/>
            <person name="Palsikar V.B."/>
            <person name="Mardis E.R."/>
            <person name="Wilson R.K."/>
        </authorList>
    </citation>
    <scope>NUCLEOTIDE SEQUENCE [LARGE SCALE GENOMIC DNA]</scope>
    <source>
        <strain evidence="10">MJR8151</strain>
    </source>
</reference>
<name>A0A133KGG6_9FIRM</name>
<comment type="catalytic activity">
    <reaction evidence="5 6">
        <text>adenine + H2O + H(+) = hypoxanthine + NH4(+)</text>
        <dbReference type="Rhea" id="RHEA:23688"/>
        <dbReference type="ChEBI" id="CHEBI:15377"/>
        <dbReference type="ChEBI" id="CHEBI:15378"/>
        <dbReference type="ChEBI" id="CHEBI:16708"/>
        <dbReference type="ChEBI" id="CHEBI:17368"/>
        <dbReference type="ChEBI" id="CHEBI:28938"/>
        <dbReference type="EC" id="3.5.4.2"/>
    </reaction>
</comment>
<comment type="cofactor">
    <cofactor evidence="6">
        <name>Mn(2+)</name>
        <dbReference type="ChEBI" id="CHEBI:29035"/>
    </cofactor>
</comment>
<feature type="domain" description="Amidohydrolase-related" evidence="7">
    <location>
        <begin position="56"/>
        <end position="339"/>
    </location>
</feature>
<evidence type="ECO:0000259" key="8">
    <source>
        <dbReference type="Pfam" id="PF13382"/>
    </source>
</evidence>
<accession>A0A133KGG6</accession>
<dbReference type="SUPFAM" id="SSF51556">
    <property type="entry name" value="Metallo-dependent hydrolases"/>
    <property type="match status" value="1"/>
</dbReference>
<comment type="caution">
    <text evidence="9">The sequence shown here is derived from an EMBL/GenBank/DDBJ whole genome shotgun (WGS) entry which is preliminary data.</text>
</comment>
<dbReference type="PANTHER" id="PTHR11113:SF2">
    <property type="entry name" value="ADENINE DEAMINASE"/>
    <property type="match status" value="1"/>
</dbReference>
<proteinExistence type="inferred from homology"/>
<dbReference type="InterPro" id="IPR032466">
    <property type="entry name" value="Metal_Hydrolase"/>
</dbReference>
<organism evidence="9 10">
    <name type="scientific">Anaerococcus tetradius</name>
    <dbReference type="NCBI Taxonomy" id="33036"/>
    <lineage>
        <taxon>Bacteria</taxon>
        <taxon>Bacillati</taxon>
        <taxon>Bacillota</taxon>
        <taxon>Tissierellia</taxon>
        <taxon>Tissierellales</taxon>
        <taxon>Peptoniphilaceae</taxon>
        <taxon>Anaerococcus</taxon>
    </lineage>
</organism>
<protein>
    <recommendedName>
        <fullName evidence="2 6">Adenine deaminase</fullName>
        <shortName evidence="6">Adenase</shortName>
        <shortName evidence="6">Adenine aminase</shortName>
        <ecNumber evidence="2 6">3.5.4.2</ecNumber>
    </recommendedName>
</protein>
<dbReference type="CDD" id="cd01295">
    <property type="entry name" value="AdeC"/>
    <property type="match status" value="1"/>
</dbReference>
<dbReference type="InterPro" id="IPR011059">
    <property type="entry name" value="Metal-dep_hydrolase_composite"/>
</dbReference>
<evidence type="ECO:0000256" key="3">
    <source>
        <dbReference type="ARBA" id="ARBA00022801"/>
    </source>
</evidence>
<dbReference type="Pfam" id="PF01979">
    <property type="entry name" value="Amidohydro_1"/>
    <property type="match status" value="1"/>
</dbReference>
<dbReference type="EC" id="3.5.4.2" evidence="2 6"/>
<feature type="domain" description="Adenine deaminase C-terminal" evidence="8">
    <location>
        <begin position="390"/>
        <end position="554"/>
    </location>
</feature>
<keyword evidence="10" id="KW-1185">Reference proteome</keyword>
<dbReference type="OrthoDB" id="9807210at2"/>
<dbReference type="Pfam" id="PF13382">
    <property type="entry name" value="Adenine_deam_C"/>
    <property type="match status" value="1"/>
</dbReference>
<dbReference type="RefSeq" id="WP_060929108.1">
    <property type="nucleotide sequence ID" value="NZ_KQ955263.1"/>
</dbReference>
<keyword evidence="4 6" id="KW-0464">Manganese</keyword>
<dbReference type="InterPro" id="IPR006679">
    <property type="entry name" value="Adenine_deam"/>
</dbReference>
<keyword evidence="3 6" id="KW-0378">Hydrolase</keyword>
<dbReference type="PANTHER" id="PTHR11113">
    <property type="entry name" value="N-ACETYLGLUCOSAMINE-6-PHOSPHATE DEACETYLASE"/>
    <property type="match status" value="1"/>
</dbReference>
<evidence type="ECO:0000256" key="4">
    <source>
        <dbReference type="ARBA" id="ARBA00023211"/>
    </source>
</evidence>
<dbReference type="STRING" id="33036.HMPREF3200_00554"/>
<dbReference type="GO" id="GO:0006146">
    <property type="term" value="P:adenine catabolic process"/>
    <property type="evidence" value="ECO:0007669"/>
    <property type="project" value="InterPro"/>
</dbReference>
<dbReference type="HAMAP" id="MF_01518">
    <property type="entry name" value="Adenine_deamin"/>
    <property type="match status" value="1"/>
</dbReference>
<dbReference type="Gene3D" id="3.20.20.140">
    <property type="entry name" value="Metal-dependent hydrolases"/>
    <property type="match status" value="1"/>
</dbReference>
<gene>
    <name evidence="6" type="primary">ade</name>
    <name evidence="9" type="ORF">HMPREF3200_00554</name>
</gene>
<evidence type="ECO:0000313" key="10">
    <source>
        <dbReference type="Proteomes" id="UP000070383"/>
    </source>
</evidence>
<evidence type="ECO:0000259" key="7">
    <source>
        <dbReference type="Pfam" id="PF01979"/>
    </source>
</evidence>
<dbReference type="NCBIfam" id="TIGR01178">
    <property type="entry name" value="ade"/>
    <property type="match status" value="1"/>
</dbReference>
<evidence type="ECO:0000256" key="2">
    <source>
        <dbReference type="ARBA" id="ARBA00012782"/>
    </source>
</evidence>
<dbReference type="PATRIC" id="fig|33036.3.peg.551"/>
<evidence type="ECO:0000256" key="6">
    <source>
        <dbReference type="HAMAP-Rule" id="MF_01518"/>
    </source>
</evidence>